<protein>
    <submittedName>
        <fullName evidence="1">Uncharacterized protein</fullName>
    </submittedName>
</protein>
<evidence type="ECO:0000313" key="2">
    <source>
        <dbReference type="Proteomes" id="UP001319104"/>
    </source>
</evidence>
<comment type="caution">
    <text evidence="1">The sequence shown here is derived from an EMBL/GenBank/DDBJ whole genome shotgun (WGS) entry which is preliminary data.</text>
</comment>
<sequence length="175" mass="20979">MIIQSRHHWPSPKLILGMTFLGAVMFHQYTHGIRDYFNNGFYIFGNPDIDYLTNVGWWPKYFIYPLIIALPTAFRVRLYQISISDFSEGEKLYKKIIILLRKQELEILEQKENACSFLPQWRSFSDRFFHSDLVKVYHIDNKIEIIGRQKFIGELEYYLIRMNKNNSSIEKLTSR</sequence>
<dbReference type="AlphaFoldDB" id="A0AAP2CL28"/>
<dbReference type="Proteomes" id="UP001319104">
    <property type="component" value="Unassembled WGS sequence"/>
</dbReference>
<name>A0AAP2CL28_9BACT</name>
<gene>
    <name evidence="1" type="ORF">KI659_17120</name>
</gene>
<keyword evidence="2" id="KW-1185">Reference proteome</keyword>
<proteinExistence type="predicted"/>
<evidence type="ECO:0000313" key="1">
    <source>
        <dbReference type="EMBL" id="MBS9525744.1"/>
    </source>
</evidence>
<organism evidence="1 2">
    <name type="scientific">Litoribacter ruber</name>
    <dbReference type="NCBI Taxonomy" id="702568"/>
    <lineage>
        <taxon>Bacteria</taxon>
        <taxon>Pseudomonadati</taxon>
        <taxon>Bacteroidota</taxon>
        <taxon>Cytophagia</taxon>
        <taxon>Cytophagales</taxon>
        <taxon>Cyclobacteriaceae</taxon>
        <taxon>Litoribacter</taxon>
    </lineage>
</organism>
<reference evidence="1 2" key="1">
    <citation type="submission" date="2021-05" db="EMBL/GenBank/DDBJ databases">
        <authorList>
            <person name="Zhang Z.D."/>
            <person name="Osman G."/>
        </authorList>
    </citation>
    <scope>NUCLEOTIDE SEQUENCE [LARGE SCALE GENOMIC DNA]</scope>
    <source>
        <strain evidence="1 2">KCTC 32217</strain>
    </source>
</reference>
<dbReference type="RefSeq" id="WP_213946603.1">
    <property type="nucleotide sequence ID" value="NZ_JAHCMY010000018.1"/>
</dbReference>
<dbReference type="EMBL" id="JAHCMY010000018">
    <property type="protein sequence ID" value="MBS9525744.1"/>
    <property type="molecule type" value="Genomic_DNA"/>
</dbReference>
<accession>A0AAP2CL28</accession>